<dbReference type="EC" id="5.3.4.1" evidence="4 13"/>
<evidence type="ECO:0000256" key="2">
    <source>
        <dbReference type="ARBA" id="ARBA00004319"/>
    </source>
</evidence>
<keyword evidence="9 13" id="KW-0413">Isomerase</keyword>
<dbReference type="FunFam" id="3.40.30.10:FF:000303">
    <property type="entry name" value="Protein disulfide-isomerase"/>
    <property type="match status" value="1"/>
</dbReference>
<evidence type="ECO:0000256" key="4">
    <source>
        <dbReference type="ARBA" id="ARBA00012723"/>
    </source>
</evidence>
<feature type="signal peptide" evidence="13">
    <location>
        <begin position="1"/>
        <end position="20"/>
    </location>
</feature>
<sequence>MKLMRGLIVFSGFLLNSILADSVVDLSDSDFDSSVAEYDTSLVMFYAPWCGHCKKLKPEFEKAAKSLLKEDPPVTLAKVDCTEAGKEVCNKFGVSGYPTLKIFRNGEVSKEYNGPRDSAGIVKYMKSQVGPSSKDLSSEETIKNFLSKDDVVVVGFFETETDLKGKFVQLANKLREKVNFGHTTSKSVIDKYNYKNNIVLYRPKHLSNKFEPDFVVYDGEETTLALETWITSNYHGLVGYRQKENMEAFKPPYVGVYYAVDYVKNPKGTNYWRNRVLKVAKSVKGVTLAINNKDDFQHEINEYGLEFVSDDKPIVLARSLDNKKYIMKDEFSVENLEKFVNNFQNGNLEPYIKSEAVPEDNSTPVKVAVAKNFDDLVINNGVDTLVEFYAPWCGHCKSLAPVYEQVAEKLKNEAVSLVKMDATANDVPSAFDVRGFPTLYWLPKDSKNKPIRYEGGREVNDFIKYIASKATDELNGFDRSGNPKDGKDEL</sequence>
<proteinExistence type="inferred from homology"/>
<dbReference type="InterPro" id="IPR013766">
    <property type="entry name" value="Thioredoxin_domain"/>
</dbReference>
<reference evidence="15" key="1">
    <citation type="submission" date="2017-10" db="EMBL/GenBank/DDBJ databases">
        <title>Transcriptome Assembly of Sugarcane Aphid Adults.</title>
        <authorList>
            <person name="Scully E.D."/>
            <person name="Palmer N.A."/>
            <person name="Geib S.M."/>
            <person name="Sarath G."/>
            <person name="Sattler S.E."/>
        </authorList>
    </citation>
    <scope>NUCLEOTIDE SEQUENCE</scope>
    <source>
        <tissue evidence="15">Whole body</tissue>
    </source>
</reference>
<keyword evidence="8 11" id="KW-1015">Disulfide bond</keyword>
<evidence type="ECO:0000256" key="9">
    <source>
        <dbReference type="ARBA" id="ARBA00023235"/>
    </source>
</evidence>
<keyword evidence="5 13" id="KW-0732">Signal</keyword>
<evidence type="ECO:0000256" key="13">
    <source>
        <dbReference type="RuleBase" id="RU361130"/>
    </source>
</evidence>
<dbReference type="SUPFAM" id="SSF52833">
    <property type="entry name" value="Thioredoxin-like"/>
    <property type="match status" value="4"/>
</dbReference>
<evidence type="ECO:0000259" key="14">
    <source>
        <dbReference type="PROSITE" id="PS51352"/>
    </source>
</evidence>
<dbReference type="PRINTS" id="PR00421">
    <property type="entry name" value="THIOREDOXIN"/>
</dbReference>
<dbReference type="Pfam" id="PF00085">
    <property type="entry name" value="Thioredoxin"/>
    <property type="match status" value="2"/>
</dbReference>
<dbReference type="NCBIfam" id="TIGR01126">
    <property type="entry name" value="pdi_dom"/>
    <property type="match status" value="2"/>
</dbReference>
<comment type="similarity">
    <text evidence="3 12">Belongs to the protein disulfide isomerase family.</text>
</comment>
<protein>
    <recommendedName>
        <fullName evidence="4 13">Protein disulfide-isomerase</fullName>
        <ecNumber evidence="4 13">5.3.4.1</ecNumber>
    </recommendedName>
</protein>
<dbReference type="EMBL" id="GFXV01005642">
    <property type="protein sequence ID" value="MBW17447.1"/>
    <property type="molecule type" value="Transcribed_RNA"/>
</dbReference>
<feature type="domain" description="Thioredoxin" evidence="14">
    <location>
        <begin position="343"/>
        <end position="471"/>
    </location>
</feature>
<dbReference type="OrthoDB" id="427280at2759"/>
<dbReference type="PANTHER" id="PTHR18929">
    <property type="entry name" value="PROTEIN DISULFIDE ISOMERASE"/>
    <property type="match status" value="1"/>
</dbReference>
<dbReference type="Gene3D" id="3.40.30.10">
    <property type="entry name" value="Glutaredoxin"/>
    <property type="match status" value="4"/>
</dbReference>
<dbReference type="GO" id="GO:0003756">
    <property type="term" value="F:protein disulfide isomerase activity"/>
    <property type="evidence" value="ECO:0007669"/>
    <property type="project" value="UniProtKB-EC"/>
</dbReference>
<dbReference type="GO" id="GO:0005788">
    <property type="term" value="C:endoplasmic reticulum lumen"/>
    <property type="evidence" value="ECO:0007669"/>
    <property type="project" value="UniProtKB-SubCell"/>
</dbReference>
<organism evidence="15">
    <name type="scientific">Melanaphis sacchari</name>
    <dbReference type="NCBI Taxonomy" id="742174"/>
    <lineage>
        <taxon>Eukaryota</taxon>
        <taxon>Metazoa</taxon>
        <taxon>Ecdysozoa</taxon>
        <taxon>Arthropoda</taxon>
        <taxon>Hexapoda</taxon>
        <taxon>Insecta</taxon>
        <taxon>Pterygota</taxon>
        <taxon>Neoptera</taxon>
        <taxon>Paraneoptera</taxon>
        <taxon>Hemiptera</taxon>
        <taxon>Sternorrhyncha</taxon>
        <taxon>Aphidomorpha</taxon>
        <taxon>Aphidoidea</taxon>
        <taxon>Aphididae</taxon>
        <taxon>Aphidini</taxon>
        <taxon>Melanaphis</taxon>
    </lineage>
</organism>
<feature type="disulfide bond" description="Redox-active" evidence="11">
    <location>
        <begin position="393"/>
        <end position="396"/>
    </location>
</feature>
<dbReference type="CDD" id="cd02961">
    <property type="entry name" value="PDI_a_family"/>
    <property type="match status" value="1"/>
</dbReference>
<dbReference type="FunFam" id="3.40.30.10:FF:000077">
    <property type="entry name" value="Protein disulfide-isomerase"/>
    <property type="match status" value="1"/>
</dbReference>
<dbReference type="CDD" id="cd03073">
    <property type="entry name" value="PDI_b'_ERp72_ERp57"/>
    <property type="match status" value="1"/>
</dbReference>
<dbReference type="PANTHER" id="PTHR18929:SF132">
    <property type="entry name" value="PROTEIN DISULFIDE-ISOMERASE A3"/>
    <property type="match status" value="1"/>
</dbReference>
<accession>A0A2H8TTB8</accession>
<evidence type="ECO:0000256" key="5">
    <source>
        <dbReference type="ARBA" id="ARBA00022729"/>
    </source>
</evidence>
<comment type="catalytic activity">
    <reaction evidence="1 13">
        <text>Catalyzes the rearrangement of -S-S- bonds in proteins.</text>
        <dbReference type="EC" id="5.3.4.1"/>
    </reaction>
</comment>
<comment type="subcellular location">
    <subcellularLocation>
        <location evidence="2">Endoplasmic reticulum lumen</location>
    </subcellularLocation>
</comment>
<dbReference type="InterPro" id="IPR036249">
    <property type="entry name" value="Thioredoxin-like_sf"/>
</dbReference>
<dbReference type="CDD" id="cd02995">
    <property type="entry name" value="PDI_a_PDI_a'_C"/>
    <property type="match status" value="1"/>
</dbReference>
<keyword evidence="10 11" id="KW-0676">Redox-active center</keyword>
<name>A0A2H8TTB8_9HEMI</name>
<evidence type="ECO:0000256" key="6">
    <source>
        <dbReference type="ARBA" id="ARBA00022737"/>
    </source>
</evidence>
<feature type="disulfide bond" description="Redox-active" evidence="11">
    <location>
        <begin position="50"/>
        <end position="53"/>
    </location>
</feature>
<evidence type="ECO:0000256" key="1">
    <source>
        <dbReference type="ARBA" id="ARBA00001182"/>
    </source>
</evidence>
<gene>
    <name evidence="15" type="primary">PDIA3_0</name>
</gene>
<evidence type="ECO:0000256" key="3">
    <source>
        <dbReference type="ARBA" id="ARBA00006347"/>
    </source>
</evidence>
<dbReference type="GO" id="GO:0034976">
    <property type="term" value="P:response to endoplasmic reticulum stress"/>
    <property type="evidence" value="ECO:0007669"/>
    <property type="project" value="TreeGrafter"/>
</dbReference>
<evidence type="ECO:0000256" key="11">
    <source>
        <dbReference type="PIRSR" id="PIRSR605792-51"/>
    </source>
</evidence>
<feature type="domain" description="Thioredoxin" evidence="14">
    <location>
        <begin position="17"/>
        <end position="130"/>
    </location>
</feature>
<dbReference type="Pfam" id="PF13848">
    <property type="entry name" value="Thioredoxin_6"/>
    <property type="match status" value="1"/>
</dbReference>
<dbReference type="InterPro" id="IPR017937">
    <property type="entry name" value="Thioredoxin_CS"/>
</dbReference>
<dbReference type="FunFam" id="3.40.30.10:FF:000045">
    <property type="entry name" value="Disulfide-isomerase A3"/>
    <property type="match status" value="1"/>
</dbReference>
<keyword evidence="6" id="KW-0677">Repeat</keyword>
<dbReference type="PROSITE" id="PS51352">
    <property type="entry name" value="THIOREDOXIN_2"/>
    <property type="match status" value="2"/>
</dbReference>
<evidence type="ECO:0000256" key="12">
    <source>
        <dbReference type="RuleBase" id="RU004208"/>
    </source>
</evidence>
<dbReference type="FunFam" id="3.40.30.10:FF:000017">
    <property type="entry name" value="Protein disulfide-isomerase A4"/>
    <property type="match status" value="1"/>
</dbReference>
<dbReference type="GO" id="GO:0006457">
    <property type="term" value="P:protein folding"/>
    <property type="evidence" value="ECO:0007669"/>
    <property type="project" value="TreeGrafter"/>
</dbReference>
<dbReference type="NCBIfam" id="TIGR01130">
    <property type="entry name" value="ER_PDI_fam"/>
    <property type="match status" value="1"/>
</dbReference>
<dbReference type="AlphaFoldDB" id="A0A2H8TTB8"/>
<evidence type="ECO:0000256" key="7">
    <source>
        <dbReference type="ARBA" id="ARBA00022824"/>
    </source>
</evidence>
<evidence type="ECO:0000256" key="8">
    <source>
        <dbReference type="ARBA" id="ARBA00023157"/>
    </source>
</evidence>
<feature type="chain" id="PRO_5013986973" description="Protein disulfide-isomerase" evidence="13">
    <location>
        <begin position="21"/>
        <end position="490"/>
    </location>
</feature>
<dbReference type="InterPro" id="IPR005788">
    <property type="entry name" value="PDI_thioredoxin-like_dom"/>
</dbReference>
<dbReference type="PROSITE" id="PS00194">
    <property type="entry name" value="THIOREDOXIN_1"/>
    <property type="match status" value="2"/>
</dbReference>
<evidence type="ECO:0000313" key="15">
    <source>
        <dbReference type="EMBL" id="MBW17447.1"/>
    </source>
</evidence>
<evidence type="ECO:0000256" key="10">
    <source>
        <dbReference type="ARBA" id="ARBA00023284"/>
    </source>
</evidence>
<dbReference type="InterPro" id="IPR005792">
    <property type="entry name" value="Prot_disulphide_isomerase"/>
</dbReference>
<keyword evidence="7" id="KW-0256">Endoplasmic reticulum</keyword>